<organism evidence="1 2">
    <name type="scientific">Cricetulus griseus</name>
    <name type="common">Chinese hamster</name>
    <name type="synonym">Cricetulus barabensis griseus</name>
    <dbReference type="NCBI Taxonomy" id="10029"/>
    <lineage>
        <taxon>Eukaryota</taxon>
        <taxon>Metazoa</taxon>
        <taxon>Chordata</taxon>
        <taxon>Craniata</taxon>
        <taxon>Vertebrata</taxon>
        <taxon>Euteleostomi</taxon>
        <taxon>Mammalia</taxon>
        <taxon>Eutheria</taxon>
        <taxon>Euarchontoglires</taxon>
        <taxon>Glires</taxon>
        <taxon>Rodentia</taxon>
        <taxon>Myomorpha</taxon>
        <taxon>Muroidea</taxon>
        <taxon>Cricetidae</taxon>
        <taxon>Cricetinae</taxon>
        <taxon>Cricetulus</taxon>
    </lineage>
</organism>
<sequence length="54" mass="6197">MSQTKVKIKAKNPTTIAKYSLFSSSCAPNYNDTTGAFSGFKRRKNTYKQKHKFF</sequence>
<accession>G3H9B0</accession>
<dbReference type="Proteomes" id="UP000001075">
    <property type="component" value="Unassembled WGS sequence"/>
</dbReference>
<dbReference type="AlphaFoldDB" id="G3H9B0"/>
<gene>
    <name evidence="1" type="ORF">I79_006977</name>
</gene>
<reference evidence="2" key="1">
    <citation type="journal article" date="2011" name="Nat. Biotechnol.">
        <title>The genomic sequence of the Chinese hamster ovary (CHO)-K1 cell line.</title>
        <authorList>
            <person name="Xu X."/>
            <person name="Nagarajan H."/>
            <person name="Lewis N.E."/>
            <person name="Pan S."/>
            <person name="Cai Z."/>
            <person name="Liu X."/>
            <person name="Chen W."/>
            <person name="Xie M."/>
            <person name="Wang W."/>
            <person name="Hammond S."/>
            <person name="Andersen M.R."/>
            <person name="Neff N."/>
            <person name="Passarelli B."/>
            <person name="Koh W."/>
            <person name="Fan H.C."/>
            <person name="Wang J."/>
            <person name="Gui Y."/>
            <person name="Lee K.H."/>
            <person name="Betenbaugh M.J."/>
            <person name="Quake S.R."/>
            <person name="Famili I."/>
            <person name="Palsson B.O."/>
            <person name="Wang J."/>
        </authorList>
    </citation>
    <scope>NUCLEOTIDE SEQUENCE [LARGE SCALE GENOMIC DNA]</scope>
    <source>
        <strain evidence="2">CHO K1 cell line</strain>
    </source>
</reference>
<dbReference type="InParanoid" id="G3H9B0"/>
<proteinExistence type="predicted"/>
<name>G3H9B0_CRIGR</name>
<evidence type="ECO:0000313" key="2">
    <source>
        <dbReference type="Proteomes" id="UP000001075"/>
    </source>
</evidence>
<evidence type="ECO:0000313" key="1">
    <source>
        <dbReference type="EMBL" id="EGV98673.1"/>
    </source>
</evidence>
<protein>
    <submittedName>
        <fullName evidence="1">Uncharacterized protein</fullName>
    </submittedName>
</protein>
<dbReference type="EMBL" id="JH000226">
    <property type="protein sequence ID" value="EGV98673.1"/>
    <property type="molecule type" value="Genomic_DNA"/>
</dbReference>